<organism evidence="1 2">
    <name type="scientific">Pistacia atlantica</name>
    <dbReference type="NCBI Taxonomy" id="434234"/>
    <lineage>
        <taxon>Eukaryota</taxon>
        <taxon>Viridiplantae</taxon>
        <taxon>Streptophyta</taxon>
        <taxon>Embryophyta</taxon>
        <taxon>Tracheophyta</taxon>
        <taxon>Spermatophyta</taxon>
        <taxon>Magnoliopsida</taxon>
        <taxon>eudicotyledons</taxon>
        <taxon>Gunneridae</taxon>
        <taxon>Pentapetalae</taxon>
        <taxon>rosids</taxon>
        <taxon>malvids</taxon>
        <taxon>Sapindales</taxon>
        <taxon>Anacardiaceae</taxon>
        <taxon>Pistacia</taxon>
    </lineage>
</organism>
<sequence length="1230" mass="136073">MGSQRASASDEKKMITEPLLSDNLNPKGGLRTMPFIIANEAFERVASLGLLANMILYLSREYNMETTEASNILFIWSAVTNFTPILGAFIADSYTGRYQMVGWGSIATLLGMVLLWSTAMFEQAKPPPCEPGSSICEPPTTFQLLLLYSSFGLMSIGAGGIRSSSLAFGADQLSRGDNLKDAGILQSYFSWYYVSVTVSSMFAVTCIVYIQDNMGWKVGLGVPAVLMFLSVLSFLLASPFYIKLKAKTSLLAGIAQVFVASYNNRHMKLSSQPTDEIYHQRRGSMLLKPSEKLRCFNKACIVRNPQQDLTTDGRASNPWSLCTVDQVEEVKALIKVMPLWSAGIMMAVTIAQNTFPVIQLSTMDRHITPYFEIPAGSFSIFMIITLILWIPLYDSIIIPLASKINGKPIYLTLKKRLGIGLLFSCASLAAWAIVESFRREIAIKEGFSDNPRAVVHMSSMWLLPHYVLAGLALAFNIIGQTQFYYSELPKTMSSIGSSLVGVGMSAASLVSSFIMNAVDDVTKRGGNESWVSTNINKGHYDYYYWLLAGLSMANFIYFLACSKAYGPCKEEEVDGKEEDSMSDELFCSAHGGSPILWLVISNLLKEEEEDPRCLFISPFQKVKSTQDYWQLRREIICSSFFSLQILNQMGSESSSTSDEKKVIMEPLLSDNPNPKGGLRTMPFIIANEAFERVASIGLHSNMIMYLTREYNLESAAATNILFIWSAFNNLMPVLGAFIADSYAGRYRMVGFGSIATLLGMVLLWLTAIIPNAKPPLCDPASANCEPPTTFQLLFLYSSFGFMSIGGGGIRSCSLAFGADQLNRGDNIENAGILQRYFSWYYVAVSVSSMFAVTCIVYIQDNLGWQVGLGVPAVLMFLSVLSFFLASPLYVKLKAKTSLLTELAQVIVASYKNRHVKLSSQATDEIYHHKKGSMLLMPSENLRWLNKACIVRHPQQDLTSDGRATNPWNLCTVDQVEELKALIKIIPLWSTGIMFGVTLNQQSFPIIQLSTMDRKITSNFEIPPGSFGIFMIVAVIVWIPLYEQIIIPLASKISGKPAYLSLKKRLGIGLLCSCASMAAWAIVEIFRREIAIKEGFSDDPRAVVHMSSMWLLPHFVLGGLSMAFNTIGQSQFYYSELPKSMASISSSLLGIGSSAASLVSSFIMNIVDNVTKSGGKESWVSTNINKGHYDYYYWLLAGLSMANFMYFLVCSKAYGPCKGEANEKEDMSNEE</sequence>
<accession>A0ACC1ASV6</accession>
<comment type="caution">
    <text evidence="1">The sequence shown here is derived from an EMBL/GenBank/DDBJ whole genome shotgun (WGS) entry which is preliminary data.</text>
</comment>
<dbReference type="EMBL" id="CM047904">
    <property type="protein sequence ID" value="KAJ0089762.1"/>
    <property type="molecule type" value="Genomic_DNA"/>
</dbReference>
<reference evidence="2" key="1">
    <citation type="journal article" date="2023" name="G3 (Bethesda)">
        <title>Genome assembly and association tests identify interacting loci associated with vigor, precocity, and sex in interspecific pistachio rootstocks.</title>
        <authorList>
            <person name="Palmer W."/>
            <person name="Jacygrad E."/>
            <person name="Sagayaradj S."/>
            <person name="Cavanaugh K."/>
            <person name="Han R."/>
            <person name="Bertier L."/>
            <person name="Beede B."/>
            <person name="Kafkas S."/>
            <person name="Golino D."/>
            <person name="Preece J."/>
            <person name="Michelmore R."/>
        </authorList>
    </citation>
    <scope>NUCLEOTIDE SEQUENCE [LARGE SCALE GENOMIC DNA]</scope>
</reference>
<evidence type="ECO:0000313" key="2">
    <source>
        <dbReference type="Proteomes" id="UP001164250"/>
    </source>
</evidence>
<protein>
    <submittedName>
        <fullName evidence="1">Uncharacterized protein</fullName>
    </submittedName>
</protein>
<dbReference type="Proteomes" id="UP001164250">
    <property type="component" value="Chromosome 8"/>
</dbReference>
<keyword evidence="2" id="KW-1185">Reference proteome</keyword>
<name>A0ACC1ASV6_9ROSI</name>
<gene>
    <name evidence="1" type="ORF">Patl1_12911</name>
</gene>
<proteinExistence type="predicted"/>
<evidence type="ECO:0000313" key="1">
    <source>
        <dbReference type="EMBL" id="KAJ0089762.1"/>
    </source>
</evidence>